<comment type="caution">
    <text evidence="2">The sequence shown here is derived from an EMBL/GenBank/DDBJ whole genome shotgun (WGS) entry which is preliminary data.</text>
</comment>
<dbReference type="EMBL" id="JACSPR010000015">
    <property type="protein sequence ID" value="MBD8031386.1"/>
    <property type="molecule type" value="Genomic_DNA"/>
</dbReference>
<dbReference type="PANTHER" id="PTHR43355:SF2">
    <property type="entry name" value="FLAVIN REDUCTASE (NADPH)"/>
    <property type="match status" value="1"/>
</dbReference>
<dbReference type="PANTHER" id="PTHR43355">
    <property type="entry name" value="FLAVIN REDUCTASE (NADPH)"/>
    <property type="match status" value="1"/>
</dbReference>
<reference evidence="2 3" key="1">
    <citation type="submission" date="2020-08" db="EMBL/GenBank/DDBJ databases">
        <title>A Genomic Blueprint of the Chicken Gut Microbiome.</title>
        <authorList>
            <person name="Gilroy R."/>
            <person name="Ravi A."/>
            <person name="Getino M."/>
            <person name="Pursley I."/>
            <person name="Horton D.L."/>
            <person name="Alikhan N.-F."/>
            <person name="Baker D."/>
            <person name="Gharbi K."/>
            <person name="Hall N."/>
            <person name="Watson M."/>
            <person name="Adriaenssens E.M."/>
            <person name="Foster-Nyarko E."/>
            <person name="Jarju S."/>
            <person name="Secka A."/>
            <person name="Antonio M."/>
            <person name="Oren A."/>
            <person name="Chaudhuri R."/>
            <person name="La Ragione R.M."/>
            <person name="Hildebrand F."/>
            <person name="Pallen M.J."/>
        </authorList>
    </citation>
    <scope>NUCLEOTIDE SEQUENCE [LARGE SCALE GENOMIC DNA]</scope>
    <source>
        <strain evidence="2 3">Sa1YVA5</strain>
    </source>
</reference>
<gene>
    <name evidence="2" type="ORF">H9627_13875</name>
</gene>
<accession>A0A8I0HQV6</accession>
<sequence>MSRISIIGATGMIGSAIAREAQERGHEVIGTNRSGVASNPVQGVTYRALDLTDTDAVMALAVESDVLVISVPGGRETGDFGPVIRAHADLIAAAPTSRIFVVGGAGGLEMPDGTLLINAGVIPEEYADEPRSFVEVLNLYRSADKDLDWVMLAPSPEIAPGEKAESYVLSDDAPAGDRVTTGTFAVAVLDEIESPAHRRTRFTVADA</sequence>
<organism evidence="2 3">
    <name type="scientific">Corynebacterium gallinarum</name>
    <dbReference type="NCBI Taxonomy" id="2762214"/>
    <lineage>
        <taxon>Bacteria</taxon>
        <taxon>Bacillati</taxon>
        <taxon>Actinomycetota</taxon>
        <taxon>Actinomycetes</taxon>
        <taxon>Mycobacteriales</taxon>
        <taxon>Corynebacteriaceae</taxon>
        <taxon>Corynebacterium</taxon>
    </lineage>
</organism>
<proteinExistence type="predicted"/>
<dbReference type="GO" id="GO:0016646">
    <property type="term" value="F:oxidoreductase activity, acting on the CH-NH group of donors, NAD or NADP as acceptor"/>
    <property type="evidence" value="ECO:0007669"/>
    <property type="project" value="TreeGrafter"/>
</dbReference>
<feature type="domain" description="NAD(P)-binding" evidence="1">
    <location>
        <begin position="8"/>
        <end position="190"/>
    </location>
</feature>
<dbReference type="InterPro" id="IPR051606">
    <property type="entry name" value="Polyketide_Oxido-like"/>
</dbReference>
<keyword evidence="3" id="KW-1185">Reference proteome</keyword>
<dbReference type="Pfam" id="PF13460">
    <property type="entry name" value="NAD_binding_10"/>
    <property type="match status" value="1"/>
</dbReference>
<evidence type="ECO:0000259" key="1">
    <source>
        <dbReference type="Pfam" id="PF13460"/>
    </source>
</evidence>
<dbReference type="SUPFAM" id="SSF51735">
    <property type="entry name" value="NAD(P)-binding Rossmann-fold domains"/>
    <property type="match status" value="1"/>
</dbReference>
<dbReference type="InterPro" id="IPR036291">
    <property type="entry name" value="NAD(P)-bd_dom_sf"/>
</dbReference>
<dbReference type="Gene3D" id="3.40.50.720">
    <property type="entry name" value="NAD(P)-binding Rossmann-like Domain"/>
    <property type="match status" value="1"/>
</dbReference>
<name>A0A8I0HQV6_9CORY</name>
<dbReference type="Proteomes" id="UP000650224">
    <property type="component" value="Unassembled WGS sequence"/>
</dbReference>
<dbReference type="AlphaFoldDB" id="A0A8I0HQV6"/>
<dbReference type="RefSeq" id="WP_191734610.1">
    <property type="nucleotide sequence ID" value="NZ_JACSPR010000015.1"/>
</dbReference>
<protein>
    <submittedName>
        <fullName evidence="2">NAD(P)H-binding protein</fullName>
    </submittedName>
</protein>
<evidence type="ECO:0000313" key="2">
    <source>
        <dbReference type="EMBL" id="MBD8031386.1"/>
    </source>
</evidence>
<dbReference type="InterPro" id="IPR016040">
    <property type="entry name" value="NAD(P)-bd_dom"/>
</dbReference>
<evidence type="ECO:0000313" key="3">
    <source>
        <dbReference type="Proteomes" id="UP000650224"/>
    </source>
</evidence>